<evidence type="ECO:0000313" key="4">
    <source>
        <dbReference type="Proteomes" id="UP000321947"/>
    </source>
</evidence>
<dbReference type="EMBL" id="SSTE01000887">
    <property type="protein sequence ID" value="KAA0066510.1"/>
    <property type="molecule type" value="Genomic_DNA"/>
</dbReference>
<name>A0A5D3C481_CUCMM</name>
<protein>
    <recommendedName>
        <fullName evidence="5">Gag protease polyprotein</fullName>
    </recommendedName>
</protein>
<accession>A0A5D3C481</accession>
<proteinExistence type="predicted"/>
<evidence type="ECO:0000313" key="2">
    <source>
        <dbReference type="EMBL" id="TYK06130.1"/>
    </source>
</evidence>
<dbReference type="Proteomes" id="UP000321393">
    <property type="component" value="Unassembled WGS sequence"/>
</dbReference>
<gene>
    <name evidence="2" type="ORF">E5676_scaffold572G00240</name>
    <name evidence="1" type="ORF">E6C27_scaffold25G00590</name>
</gene>
<evidence type="ECO:0000313" key="3">
    <source>
        <dbReference type="Proteomes" id="UP000321393"/>
    </source>
</evidence>
<organism evidence="2 4">
    <name type="scientific">Cucumis melo var. makuwa</name>
    <name type="common">Oriental melon</name>
    <dbReference type="NCBI Taxonomy" id="1194695"/>
    <lineage>
        <taxon>Eukaryota</taxon>
        <taxon>Viridiplantae</taxon>
        <taxon>Streptophyta</taxon>
        <taxon>Embryophyta</taxon>
        <taxon>Tracheophyta</taxon>
        <taxon>Spermatophyta</taxon>
        <taxon>Magnoliopsida</taxon>
        <taxon>eudicotyledons</taxon>
        <taxon>Gunneridae</taxon>
        <taxon>Pentapetalae</taxon>
        <taxon>rosids</taxon>
        <taxon>fabids</taxon>
        <taxon>Cucurbitales</taxon>
        <taxon>Cucurbitaceae</taxon>
        <taxon>Benincaseae</taxon>
        <taxon>Cucumis</taxon>
    </lineage>
</organism>
<dbReference type="EMBL" id="SSTD01013635">
    <property type="protein sequence ID" value="TYK06130.1"/>
    <property type="molecule type" value="Genomic_DNA"/>
</dbReference>
<evidence type="ECO:0000313" key="1">
    <source>
        <dbReference type="EMBL" id="KAA0066510.1"/>
    </source>
</evidence>
<dbReference type="Proteomes" id="UP000321947">
    <property type="component" value="Unassembled WGS sequence"/>
</dbReference>
<reference evidence="3 4" key="1">
    <citation type="submission" date="2019-08" db="EMBL/GenBank/DDBJ databases">
        <title>Draft genome sequences of two oriental melons (Cucumis melo L. var makuwa).</title>
        <authorList>
            <person name="Kwon S.-Y."/>
        </authorList>
    </citation>
    <scope>NUCLEOTIDE SEQUENCE [LARGE SCALE GENOMIC DNA]</scope>
    <source>
        <strain evidence="4">cv. Chang Bougi</strain>
        <strain evidence="3">cv. SW 3</strain>
        <tissue evidence="2">Leaf</tissue>
    </source>
</reference>
<sequence length="188" mass="21037">MFLHGRTIDHYIIQVDYYEFIEIFVEDQVHQRTEGGKGIGETKWHYEEFERTISGVTGCLQLISLCSSSSTSRSFWALLDGFDETCFDLILDQQVSRLKFGICRQTRGIRPSINNTLDNYALDTVQAANPNASVTQADLAAMEQRYQDMLQAALAPFLATQQTQAAHVHVQTVPPPAPVGAQSEPVQL</sequence>
<evidence type="ECO:0008006" key="5">
    <source>
        <dbReference type="Google" id="ProtNLM"/>
    </source>
</evidence>
<comment type="caution">
    <text evidence="2">The sequence shown here is derived from an EMBL/GenBank/DDBJ whole genome shotgun (WGS) entry which is preliminary data.</text>
</comment>
<dbReference type="AlphaFoldDB" id="A0A5D3C481"/>